<evidence type="ECO:0000256" key="5">
    <source>
        <dbReference type="ARBA" id="ARBA00022603"/>
    </source>
</evidence>
<evidence type="ECO:0000256" key="2">
    <source>
        <dbReference type="ARBA" id="ARBA00005801"/>
    </source>
</evidence>
<keyword evidence="9 18" id="KW-0812">Transmembrane</keyword>
<evidence type="ECO:0000256" key="8">
    <source>
        <dbReference type="ARBA" id="ARBA00022691"/>
    </source>
</evidence>
<sequence length="286" mass="31776">MEHLLAAESVPTLVLALVLGAVIGSFLNVVIVRLPVQMQRQWQRECAEMNGKPVTEQDHFSIAVPGSHCPECKATIAWYDNIPLLSYLVLRARCRHCQSRIPVTYWLVEILSCLTFGLVAWYYGFSMTALVYVTVFSLLICLLVIDSRHQLLPDQLTYPLLWIALLWSLSDNSAMTPDMAIIGAVAGYLSLWSVYWAYKLITGKEGMGYGDFKLLAGITAFTGATLLPVTILASSLCGAVIGLIMLRRKSHSQPIPFGPFLIGGGLLSYFYGTELLFSYWRWLGGL</sequence>
<dbReference type="GO" id="GO:0032259">
    <property type="term" value="P:methylation"/>
    <property type="evidence" value="ECO:0007669"/>
    <property type="project" value="UniProtKB-KW"/>
</dbReference>
<evidence type="ECO:0000259" key="20">
    <source>
        <dbReference type="Pfam" id="PF01478"/>
    </source>
</evidence>
<comment type="caution">
    <text evidence="22">The sequence shown here is derived from an EMBL/GenBank/DDBJ whole genome shotgun (WGS) entry which is preliminary data.</text>
</comment>
<feature type="transmembrane region" description="Helical" evidence="19">
    <location>
        <begin position="179"/>
        <end position="198"/>
    </location>
</feature>
<dbReference type="InterPro" id="IPR010627">
    <property type="entry name" value="Prepilin_pept_A24_N"/>
</dbReference>
<evidence type="ECO:0000256" key="15">
    <source>
        <dbReference type="ARBA" id="ARBA00067082"/>
    </source>
</evidence>
<keyword evidence="23" id="KW-1185">Reference proteome</keyword>
<dbReference type="GO" id="GO:0006465">
    <property type="term" value="P:signal peptide processing"/>
    <property type="evidence" value="ECO:0007669"/>
    <property type="project" value="TreeGrafter"/>
</dbReference>
<dbReference type="PRINTS" id="PR00864">
    <property type="entry name" value="PREPILNPTASE"/>
</dbReference>
<evidence type="ECO:0000256" key="14">
    <source>
        <dbReference type="ARBA" id="ARBA00050401"/>
    </source>
</evidence>
<dbReference type="Proteomes" id="UP000288058">
    <property type="component" value="Unassembled WGS sequence"/>
</dbReference>
<feature type="transmembrane region" description="Helical" evidence="19">
    <location>
        <begin position="218"/>
        <end position="246"/>
    </location>
</feature>
<dbReference type="RefSeq" id="WP_126780854.1">
    <property type="nucleotide sequence ID" value="NZ_PIQC01000003.1"/>
</dbReference>
<comment type="function">
    <text evidence="18">Plays an essential role in type IV pili and type II pseudopili formation by proteolytically removing the leader sequence from substrate proteins and subsequently monomethylating the alpha-amino group of the newly exposed N-terminal phenylalanine.</text>
</comment>
<feature type="transmembrane region" description="Helical" evidence="19">
    <location>
        <begin position="12"/>
        <end position="34"/>
    </location>
</feature>
<dbReference type="Pfam" id="PF06750">
    <property type="entry name" value="A24_N_bact"/>
    <property type="match status" value="1"/>
</dbReference>
<dbReference type="AlphaFoldDB" id="A0A432Z1Y0"/>
<gene>
    <name evidence="22" type="ORF">CWI78_05005</name>
</gene>
<evidence type="ECO:0000256" key="4">
    <source>
        <dbReference type="ARBA" id="ARBA00022519"/>
    </source>
</evidence>
<dbReference type="InterPro" id="IPR000045">
    <property type="entry name" value="Prepilin_IV_endopep_pep"/>
</dbReference>
<proteinExistence type="inferred from homology"/>
<dbReference type="InterPro" id="IPR014032">
    <property type="entry name" value="Peptidase_A24A_bac"/>
</dbReference>
<comment type="subcellular location">
    <subcellularLocation>
        <location evidence="1">Cell inner membrane</location>
        <topology evidence="1">Multi-pass membrane protein</topology>
    </subcellularLocation>
    <subcellularLocation>
        <location evidence="18">Cell membrane</location>
        <topology evidence="18">Multi-pass membrane protein</topology>
    </subcellularLocation>
</comment>
<evidence type="ECO:0000256" key="11">
    <source>
        <dbReference type="ARBA" id="ARBA00022989"/>
    </source>
</evidence>
<feature type="domain" description="Prepilin peptidase A24 N-terminal" evidence="21">
    <location>
        <begin position="18"/>
        <end position="122"/>
    </location>
</feature>
<evidence type="ECO:0000256" key="7">
    <source>
        <dbReference type="ARBA" id="ARBA00022679"/>
    </source>
</evidence>
<dbReference type="PANTHER" id="PTHR30487:SF0">
    <property type="entry name" value="PREPILIN LEADER PEPTIDASE_N-METHYLTRANSFERASE-RELATED"/>
    <property type="match status" value="1"/>
</dbReference>
<dbReference type="GO" id="GO:0005886">
    <property type="term" value="C:plasma membrane"/>
    <property type="evidence" value="ECO:0007669"/>
    <property type="project" value="UniProtKB-SubCell"/>
</dbReference>
<evidence type="ECO:0000313" key="23">
    <source>
        <dbReference type="Proteomes" id="UP000288058"/>
    </source>
</evidence>
<evidence type="ECO:0000256" key="3">
    <source>
        <dbReference type="ARBA" id="ARBA00022475"/>
    </source>
</evidence>
<dbReference type="GO" id="GO:0004190">
    <property type="term" value="F:aspartic-type endopeptidase activity"/>
    <property type="evidence" value="ECO:0007669"/>
    <property type="project" value="UniProtKB-EC"/>
</dbReference>
<reference evidence="23" key="1">
    <citation type="journal article" date="2018" name="Front. Microbiol.">
        <title>Genome-Based Analysis Reveals the Taxonomy and Diversity of the Family Idiomarinaceae.</title>
        <authorList>
            <person name="Liu Y."/>
            <person name="Lai Q."/>
            <person name="Shao Z."/>
        </authorList>
    </citation>
    <scope>NUCLEOTIDE SEQUENCE [LARGE SCALE GENOMIC DNA]</scope>
    <source>
        <strain evidence="23">R22</strain>
    </source>
</reference>
<evidence type="ECO:0000256" key="12">
    <source>
        <dbReference type="ARBA" id="ARBA00023136"/>
    </source>
</evidence>
<keyword evidence="13 18" id="KW-0511">Multifunctional enzyme</keyword>
<dbReference type="Gene3D" id="1.20.120.1220">
    <property type="match status" value="1"/>
</dbReference>
<keyword evidence="5 18" id="KW-0489">Methyltransferase</keyword>
<keyword evidence="12 19" id="KW-0472">Membrane</keyword>
<dbReference type="Pfam" id="PF01478">
    <property type="entry name" value="Peptidase_A24"/>
    <property type="match status" value="1"/>
</dbReference>
<organism evidence="22 23">
    <name type="scientific">Idiomarina ramblicola</name>
    <dbReference type="NCBI Taxonomy" id="263724"/>
    <lineage>
        <taxon>Bacteria</taxon>
        <taxon>Pseudomonadati</taxon>
        <taxon>Pseudomonadota</taxon>
        <taxon>Gammaproteobacteria</taxon>
        <taxon>Alteromonadales</taxon>
        <taxon>Idiomarinaceae</taxon>
        <taxon>Idiomarina</taxon>
    </lineage>
</organism>
<evidence type="ECO:0000256" key="19">
    <source>
        <dbReference type="SAM" id="Phobius"/>
    </source>
</evidence>
<dbReference type="EMBL" id="PIQC01000003">
    <property type="protein sequence ID" value="RUO71877.1"/>
    <property type="molecule type" value="Genomic_DNA"/>
</dbReference>
<evidence type="ECO:0000256" key="1">
    <source>
        <dbReference type="ARBA" id="ARBA00004429"/>
    </source>
</evidence>
<keyword evidence="8" id="KW-0949">S-adenosyl-L-methionine</keyword>
<evidence type="ECO:0000256" key="16">
    <source>
        <dbReference type="ARBA" id="ARBA00071870"/>
    </source>
</evidence>
<comment type="similarity">
    <text evidence="2 17">Belongs to the peptidase A24 family.</text>
</comment>
<evidence type="ECO:0000313" key="22">
    <source>
        <dbReference type="EMBL" id="RUO71877.1"/>
    </source>
</evidence>
<feature type="transmembrane region" description="Helical" evidence="19">
    <location>
        <begin position="129"/>
        <end position="145"/>
    </location>
</feature>
<evidence type="ECO:0000256" key="13">
    <source>
        <dbReference type="ARBA" id="ARBA00023268"/>
    </source>
</evidence>
<evidence type="ECO:0000256" key="6">
    <source>
        <dbReference type="ARBA" id="ARBA00022670"/>
    </source>
</evidence>
<name>A0A432Z1Y0_9GAMM</name>
<dbReference type="EC" id="2.1.1.-" evidence="18"/>
<keyword evidence="6 18" id="KW-0645">Protease</keyword>
<protein>
    <recommendedName>
        <fullName evidence="16 18">Prepilin leader peptidase/N-methyltransferase</fullName>
        <ecNumber evidence="18">2.1.1.-</ecNumber>
        <ecNumber evidence="15 18">3.4.23.43</ecNumber>
    </recommendedName>
</protein>
<keyword evidence="7 18" id="KW-0808">Transferase</keyword>
<dbReference type="EC" id="3.4.23.43" evidence="15 18"/>
<keyword evidence="10 18" id="KW-0378">Hydrolase</keyword>
<dbReference type="FunFam" id="1.20.120.1220:FF:000001">
    <property type="entry name" value="Type 4 prepilin-like proteins leader peptide-processing enzyme"/>
    <property type="match status" value="1"/>
</dbReference>
<feature type="domain" description="Prepilin type IV endopeptidase peptidase" evidence="20">
    <location>
        <begin position="135"/>
        <end position="243"/>
    </location>
</feature>
<dbReference type="InterPro" id="IPR050882">
    <property type="entry name" value="Prepilin_peptidase/N-MTase"/>
</dbReference>
<evidence type="ECO:0000256" key="9">
    <source>
        <dbReference type="ARBA" id="ARBA00022692"/>
    </source>
</evidence>
<evidence type="ECO:0000256" key="10">
    <source>
        <dbReference type="ARBA" id="ARBA00022801"/>
    </source>
</evidence>
<keyword evidence="11 19" id="KW-1133">Transmembrane helix</keyword>
<comment type="catalytic activity">
    <reaction evidence="14 18">
        <text>Typically cleaves a -Gly-|-Phe- bond to release an N-terminal, basic peptide of 5-8 residues from type IV prepilin, and then N-methylates the new N-terminal amino group, the methyl donor being S-adenosyl-L-methionine.</text>
        <dbReference type="EC" id="3.4.23.43"/>
    </reaction>
</comment>
<dbReference type="GO" id="GO:0008168">
    <property type="term" value="F:methyltransferase activity"/>
    <property type="evidence" value="ECO:0007669"/>
    <property type="project" value="UniProtKB-KW"/>
</dbReference>
<evidence type="ECO:0000256" key="18">
    <source>
        <dbReference type="RuleBase" id="RU003794"/>
    </source>
</evidence>
<dbReference type="OrthoDB" id="9789291at2"/>
<evidence type="ECO:0000259" key="21">
    <source>
        <dbReference type="Pfam" id="PF06750"/>
    </source>
</evidence>
<evidence type="ECO:0000256" key="17">
    <source>
        <dbReference type="RuleBase" id="RU003793"/>
    </source>
</evidence>
<feature type="transmembrane region" description="Helical" evidence="19">
    <location>
        <begin position="103"/>
        <end position="123"/>
    </location>
</feature>
<feature type="transmembrane region" description="Helical" evidence="19">
    <location>
        <begin position="258"/>
        <end position="280"/>
    </location>
</feature>
<dbReference type="PANTHER" id="PTHR30487">
    <property type="entry name" value="TYPE 4 PREPILIN-LIKE PROTEINS LEADER PEPTIDE-PROCESSING ENZYME"/>
    <property type="match status" value="1"/>
</dbReference>
<keyword evidence="3" id="KW-1003">Cell membrane</keyword>
<accession>A0A432Z1Y0</accession>
<keyword evidence="4" id="KW-0997">Cell inner membrane</keyword>